<gene>
    <name evidence="3" type="ORF">FO013_15030</name>
</gene>
<dbReference type="Proteomes" id="UP000316406">
    <property type="component" value="Unassembled WGS sequence"/>
</dbReference>
<dbReference type="InterPro" id="IPR013324">
    <property type="entry name" value="RNA_pol_sigma_r3/r4-like"/>
</dbReference>
<organism evidence="3 4">
    <name type="scientific">Brevibacterium aurantiacum</name>
    <dbReference type="NCBI Taxonomy" id="273384"/>
    <lineage>
        <taxon>Bacteria</taxon>
        <taxon>Bacillati</taxon>
        <taxon>Actinomycetota</taxon>
        <taxon>Actinomycetes</taxon>
        <taxon>Micrococcales</taxon>
        <taxon>Brevibacteriaceae</taxon>
        <taxon>Brevibacterium</taxon>
    </lineage>
</organism>
<feature type="compositionally biased region" description="Polar residues" evidence="1">
    <location>
        <begin position="419"/>
        <end position="439"/>
    </location>
</feature>
<proteinExistence type="predicted"/>
<evidence type="ECO:0000313" key="4">
    <source>
        <dbReference type="Proteomes" id="UP000316406"/>
    </source>
</evidence>
<evidence type="ECO:0000256" key="2">
    <source>
        <dbReference type="SAM" id="Phobius"/>
    </source>
</evidence>
<dbReference type="OrthoDB" id="4990598at2"/>
<name>A0A556C9E4_BREAU</name>
<feature type="compositionally biased region" description="Polar residues" evidence="1">
    <location>
        <begin position="349"/>
        <end position="360"/>
    </location>
</feature>
<feature type="transmembrane region" description="Helical" evidence="2">
    <location>
        <begin position="317"/>
        <end position="337"/>
    </location>
</feature>
<dbReference type="SUPFAM" id="SSF88659">
    <property type="entry name" value="Sigma3 and sigma4 domains of RNA polymerase sigma factors"/>
    <property type="match status" value="1"/>
</dbReference>
<dbReference type="AlphaFoldDB" id="A0A556C9E4"/>
<keyword evidence="2" id="KW-0812">Transmembrane</keyword>
<keyword evidence="4" id="KW-1185">Reference proteome</keyword>
<accession>A0A556C9E4</accession>
<keyword evidence="2" id="KW-0472">Membrane</keyword>
<sequence length="502" mass="53465">MNPSEHSPRAITLELTDHELLGLVHAGTTGAFATLYARHIGSIGDHVVAKVPDLSSHQIQAVTGEAFLSVLKRLLMDPIDEPHLNIMAEVISKADSGATEMRSVRSERPGLFKMSQSKLQYASPDFSQIVAEAFASRPEHWRRILWLIRVEDLPFDVAAKHLGSDARRVKRLSRRAERDLRLAAKQRFFREDGCVWEKSSVTLKRSDSGGGLPGYPEEPRTVRETGSPLDGKVDQMSTDLRTALIHAVLCSPALIEQFAETIVAVRTQGFDARCIEELNTSLSKVTTPTKYSDAQCAGDLSDKLLKTQVGGFTSGPGLVLAVIGSAVISVTVLFLGFTWESRDQDETPAGSSVDESSTAPLRTPESAEDETSGGGVGGSHPDLANEGKSAHGHNSPEPSKKEGDSSGGAPPNNDEPNSEARTPVTSRPPSSGNTLPSRTSGPPDSESPVGEPPEPSTPADPTPSDEPDPPSTEAPTPTKEPEPSDTEEPSGGADASETPTPD</sequence>
<evidence type="ECO:0008006" key="5">
    <source>
        <dbReference type="Google" id="ProtNLM"/>
    </source>
</evidence>
<feature type="region of interest" description="Disordered" evidence="1">
    <location>
        <begin position="343"/>
        <end position="502"/>
    </location>
</feature>
<reference evidence="3 4" key="1">
    <citation type="submission" date="2019-07" db="EMBL/GenBank/DDBJ databases">
        <title>Draft genome sequence of Brevibacterium aurantiacum XU54 isolated from Xinjiang China.</title>
        <authorList>
            <person name="Xu X."/>
        </authorList>
    </citation>
    <scope>NUCLEOTIDE SEQUENCE [LARGE SCALE GENOMIC DNA]</scope>
    <source>
        <strain evidence="3 4">XU54</strain>
    </source>
</reference>
<feature type="compositionally biased region" description="Low complexity" evidence="1">
    <location>
        <begin position="440"/>
        <end position="449"/>
    </location>
</feature>
<protein>
    <recommendedName>
        <fullName evidence="5">Sigma-70 family RNA polymerase sigma factor</fullName>
    </recommendedName>
</protein>
<dbReference type="EMBL" id="VLTK01000009">
    <property type="protein sequence ID" value="TSI14069.1"/>
    <property type="molecule type" value="Genomic_DNA"/>
</dbReference>
<evidence type="ECO:0000313" key="3">
    <source>
        <dbReference type="EMBL" id="TSI14069.1"/>
    </source>
</evidence>
<feature type="compositionally biased region" description="Pro residues" evidence="1">
    <location>
        <begin position="450"/>
        <end position="461"/>
    </location>
</feature>
<comment type="caution">
    <text evidence="3">The sequence shown here is derived from an EMBL/GenBank/DDBJ whole genome shotgun (WGS) entry which is preliminary data.</text>
</comment>
<keyword evidence="2" id="KW-1133">Transmembrane helix</keyword>
<evidence type="ECO:0000256" key="1">
    <source>
        <dbReference type="SAM" id="MobiDB-lite"/>
    </source>
</evidence>
<feature type="region of interest" description="Disordered" evidence="1">
    <location>
        <begin position="206"/>
        <end position="231"/>
    </location>
</feature>